<reference evidence="2 3" key="1">
    <citation type="submission" date="2024-01" db="EMBL/GenBank/DDBJ databases">
        <title>The genome of the rayed Mediterranean limpet Patella caerulea (Linnaeus, 1758).</title>
        <authorList>
            <person name="Anh-Thu Weber A."/>
            <person name="Halstead-Nussloch G."/>
        </authorList>
    </citation>
    <scope>NUCLEOTIDE SEQUENCE [LARGE SCALE GENOMIC DNA]</scope>
    <source>
        <strain evidence="2">AATW-2023a</strain>
        <tissue evidence="2">Whole specimen</tissue>
    </source>
</reference>
<evidence type="ECO:0000313" key="3">
    <source>
        <dbReference type="Proteomes" id="UP001347796"/>
    </source>
</evidence>
<feature type="region of interest" description="Disordered" evidence="1">
    <location>
        <begin position="206"/>
        <end position="225"/>
    </location>
</feature>
<protein>
    <submittedName>
        <fullName evidence="2">Uncharacterized protein</fullName>
    </submittedName>
</protein>
<accession>A0AAN8PYQ0</accession>
<evidence type="ECO:0000313" key="2">
    <source>
        <dbReference type="EMBL" id="KAK6190188.1"/>
    </source>
</evidence>
<sequence length="325" mass="37220">MEEALPPDLTKGTSLAAKTKYIAELLKVGYSFEEDVEIEGLFIDLEDNKVVLLGLTNRHLVIGNIYSESLPMICDLSSLLPLKWLTITVEDARQRILRVVFCTAKCLKFRLCDIDPDQGSVWLEFVSLIHKLDLDHVVMWKPTATDASGDGMDSEKMNGSNSRESISILANHFGSSADNLNDFDGRYPSSNEEFLKRFKRLSVQKKQADTKVKEQNHNSENRFKRIERKKSDHYFTMNELFTCVHKYHIGQEYPYQSDQLQATKASKKNSDSEWSTSSKSSDEDFHCTRRPSLDQGAPYHFGSVKKSKLKTLKEFFTPRCLKIKL</sequence>
<gene>
    <name evidence="2" type="ORF">SNE40_002110</name>
</gene>
<dbReference type="AlphaFoldDB" id="A0AAN8PYQ0"/>
<comment type="caution">
    <text evidence="2">The sequence shown here is derived from an EMBL/GenBank/DDBJ whole genome shotgun (WGS) entry which is preliminary data.</text>
</comment>
<feature type="region of interest" description="Disordered" evidence="1">
    <location>
        <begin position="260"/>
        <end position="291"/>
    </location>
</feature>
<keyword evidence="3" id="KW-1185">Reference proteome</keyword>
<evidence type="ECO:0000256" key="1">
    <source>
        <dbReference type="SAM" id="MobiDB-lite"/>
    </source>
</evidence>
<proteinExistence type="predicted"/>
<name>A0AAN8PYQ0_PATCE</name>
<dbReference type="Proteomes" id="UP001347796">
    <property type="component" value="Unassembled WGS sequence"/>
</dbReference>
<organism evidence="2 3">
    <name type="scientific">Patella caerulea</name>
    <name type="common">Rayed Mediterranean limpet</name>
    <dbReference type="NCBI Taxonomy" id="87958"/>
    <lineage>
        <taxon>Eukaryota</taxon>
        <taxon>Metazoa</taxon>
        <taxon>Spiralia</taxon>
        <taxon>Lophotrochozoa</taxon>
        <taxon>Mollusca</taxon>
        <taxon>Gastropoda</taxon>
        <taxon>Patellogastropoda</taxon>
        <taxon>Patelloidea</taxon>
        <taxon>Patellidae</taxon>
        <taxon>Patella</taxon>
    </lineage>
</organism>
<dbReference type="EMBL" id="JAZGQO010000002">
    <property type="protein sequence ID" value="KAK6190188.1"/>
    <property type="molecule type" value="Genomic_DNA"/>
</dbReference>